<keyword evidence="2" id="KW-1133">Transmembrane helix</keyword>
<accession>A0AAV1HZF4</accession>
<dbReference type="AlphaFoldDB" id="A0AAV1HZF4"/>
<dbReference type="Proteomes" id="UP001314263">
    <property type="component" value="Unassembled WGS sequence"/>
</dbReference>
<evidence type="ECO:0000313" key="4">
    <source>
        <dbReference type="Proteomes" id="UP001314263"/>
    </source>
</evidence>
<reference evidence="3 4" key="1">
    <citation type="submission" date="2023-10" db="EMBL/GenBank/DDBJ databases">
        <authorList>
            <person name="Maclean D."/>
            <person name="Macfadyen A."/>
        </authorList>
    </citation>
    <scope>NUCLEOTIDE SEQUENCE [LARGE SCALE GENOMIC DNA]</scope>
</reference>
<keyword evidence="2" id="KW-0812">Transmembrane</keyword>
<comment type="caution">
    <text evidence="3">The sequence shown here is derived from an EMBL/GenBank/DDBJ whole genome shotgun (WGS) entry which is preliminary data.</text>
</comment>
<keyword evidence="2" id="KW-0472">Membrane</keyword>
<evidence type="ECO:0000256" key="1">
    <source>
        <dbReference type="SAM" id="MobiDB-lite"/>
    </source>
</evidence>
<feature type="transmembrane region" description="Helical" evidence="2">
    <location>
        <begin position="147"/>
        <end position="168"/>
    </location>
</feature>
<gene>
    <name evidence="3" type="ORF">CVIRNUC_003156</name>
</gene>
<feature type="compositionally biased region" description="Polar residues" evidence="1">
    <location>
        <begin position="16"/>
        <end position="29"/>
    </location>
</feature>
<dbReference type="EMBL" id="CAUYUE010000004">
    <property type="protein sequence ID" value="CAK0764418.1"/>
    <property type="molecule type" value="Genomic_DNA"/>
</dbReference>
<feature type="region of interest" description="Disordered" evidence="1">
    <location>
        <begin position="1"/>
        <end position="39"/>
    </location>
</feature>
<sequence length="182" mass="19469">MCESQAKKSLIPSPLKQKTQLPQQHTGSTKAEHEDLTSSAASMHSIMPWDAISSPVTVLGLESTPKRQSATLKDDQLDRASADQVLQGADVIVVVLDSAAKACCWSTEGCNPDLKKLFNSPPFLKAVRLGAEKLQSSGASQSERRGIYSLAALAITFFSCAAVALSLFQQQHASPWQGAFPV</sequence>
<keyword evidence="4" id="KW-1185">Reference proteome</keyword>
<proteinExistence type="predicted"/>
<organism evidence="3 4">
    <name type="scientific">Coccomyxa viridis</name>
    <dbReference type="NCBI Taxonomy" id="1274662"/>
    <lineage>
        <taxon>Eukaryota</taxon>
        <taxon>Viridiplantae</taxon>
        <taxon>Chlorophyta</taxon>
        <taxon>core chlorophytes</taxon>
        <taxon>Trebouxiophyceae</taxon>
        <taxon>Trebouxiophyceae incertae sedis</taxon>
        <taxon>Coccomyxaceae</taxon>
        <taxon>Coccomyxa</taxon>
    </lineage>
</organism>
<evidence type="ECO:0000256" key="2">
    <source>
        <dbReference type="SAM" id="Phobius"/>
    </source>
</evidence>
<name>A0AAV1HZF4_9CHLO</name>
<protein>
    <submittedName>
        <fullName evidence="3">Uncharacterized protein</fullName>
    </submittedName>
</protein>
<evidence type="ECO:0000313" key="3">
    <source>
        <dbReference type="EMBL" id="CAK0764418.1"/>
    </source>
</evidence>